<feature type="region of interest" description="Disordered" evidence="9">
    <location>
        <begin position="194"/>
        <end position="224"/>
    </location>
</feature>
<evidence type="ECO:0000256" key="7">
    <source>
        <dbReference type="PIRNR" id="PIRNR016938"/>
    </source>
</evidence>
<evidence type="ECO:0000256" key="3">
    <source>
        <dbReference type="ARBA" id="ARBA00022475"/>
    </source>
</evidence>
<dbReference type="Pfam" id="PF03873">
    <property type="entry name" value="RseA_C"/>
    <property type="match status" value="1"/>
</dbReference>
<comment type="subcellular location">
    <subcellularLocation>
        <location evidence="7">Cell inner membrane</location>
    </subcellularLocation>
    <subcellularLocation>
        <location evidence="1">Cell membrane</location>
        <topology evidence="1">Single-pass membrane protein</topology>
    </subcellularLocation>
</comment>
<keyword evidence="7" id="KW-0997">Cell inner membrane</keyword>
<dbReference type="PIRSF" id="PIRSF016938">
    <property type="entry name" value="RseA"/>
    <property type="match status" value="1"/>
</dbReference>
<evidence type="ECO:0000256" key="2">
    <source>
        <dbReference type="ARBA" id="ARBA00005837"/>
    </source>
</evidence>
<evidence type="ECO:0000259" key="10">
    <source>
        <dbReference type="Pfam" id="PF03872"/>
    </source>
</evidence>
<dbReference type="Pfam" id="PF03872">
    <property type="entry name" value="RseA_N"/>
    <property type="match status" value="1"/>
</dbReference>
<evidence type="ECO:0000256" key="5">
    <source>
        <dbReference type="ARBA" id="ARBA00022989"/>
    </source>
</evidence>
<dbReference type="InterPro" id="IPR036147">
    <property type="entry name" value="Anti-sigma_E_RseA_N_sf"/>
</dbReference>
<dbReference type="SUPFAM" id="SSF89069">
    <property type="entry name" value="N-terminal, cytoplasmic domain of anti-sigmaE factor RseA"/>
    <property type="match status" value="1"/>
</dbReference>
<evidence type="ECO:0000313" key="13">
    <source>
        <dbReference type="Proteomes" id="UP000242642"/>
    </source>
</evidence>
<reference evidence="13" key="1">
    <citation type="submission" date="2016-10" db="EMBL/GenBank/DDBJ databases">
        <authorList>
            <person name="Varghese N."/>
            <person name="Submissions S."/>
        </authorList>
    </citation>
    <scope>NUCLEOTIDE SEQUENCE [LARGE SCALE GENOMIC DNA]</scope>
    <source>
        <strain evidence="13">DSM 18579</strain>
    </source>
</reference>
<keyword evidence="4" id="KW-0812">Transmembrane</keyword>
<dbReference type="Proteomes" id="UP000242642">
    <property type="component" value="Unassembled WGS sequence"/>
</dbReference>
<dbReference type="PANTHER" id="PTHR38104:SF1">
    <property type="entry name" value="ANTI-SIGMA-E FACTOR RSEA"/>
    <property type="match status" value="1"/>
</dbReference>
<dbReference type="PANTHER" id="PTHR38104">
    <property type="match status" value="1"/>
</dbReference>
<dbReference type="STRING" id="1123402.SAMN02583745_01456"/>
<dbReference type="OrthoDB" id="6194196at2"/>
<dbReference type="CDD" id="cd16328">
    <property type="entry name" value="RseA_N"/>
    <property type="match status" value="1"/>
</dbReference>
<evidence type="ECO:0000256" key="1">
    <source>
        <dbReference type="ARBA" id="ARBA00004162"/>
    </source>
</evidence>
<accession>A0A1I0C1D7</accession>
<keyword evidence="3 7" id="KW-1003">Cell membrane</keyword>
<dbReference type="InterPro" id="IPR005572">
    <property type="entry name" value="Anti-sigma_E_RseA_N"/>
</dbReference>
<dbReference type="RefSeq" id="WP_093319144.1">
    <property type="nucleotide sequence ID" value="NZ_FOHV01000009.1"/>
</dbReference>
<evidence type="ECO:0000256" key="8">
    <source>
        <dbReference type="SAM" id="Coils"/>
    </source>
</evidence>
<evidence type="ECO:0000256" key="6">
    <source>
        <dbReference type="ARBA" id="ARBA00023136"/>
    </source>
</evidence>
<name>A0A1I0C1D7_9GAMM</name>
<protein>
    <recommendedName>
        <fullName evidence="7">Anti-sigma-E factor RseA</fullName>
    </recommendedName>
    <alternativeName>
        <fullName evidence="7">Regulator of SigE</fullName>
    </alternativeName>
    <alternativeName>
        <fullName evidence="7">Sigma-E anti-sigma factor RseA</fullName>
    </alternativeName>
    <alternativeName>
        <fullName evidence="7">Sigma-E factor negative regulatory protein</fullName>
    </alternativeName>
</protein>
<dbReference type="GO" id="GO:0005886">
    <property type="term" value="C:plasma membrane"/>
    <property type="evidence" value="ECO:0007669"/>
    <property type="project" value="UniProtKB-SubCell"/>
</dbReference>
<feature type="domain" description="Anti sigma-E protein RseA C-terminal" evidence="11">
    <location>
        <begin position="136"/>
        <end position="192"/>
    </location>
</feature>
<feature type="domain" description="Anti sigma-E protein RseA N-terminal" evidence="10">
    <location>
        <begin position="1"/>
        <end position="77"/>
    </location>
</feature>
<evidence type="ECO:0000313" key="12">
    <source>
        <dbReference type="EMBL" id="SET13166.1"/>
    </source>
</evidence>
<dbReference type="InterPro" id="IPR052383">
    <property type="entry name" value="Anti-sigma-E_RseA-like"/>
</dbReference>
<dbReference type="InterPro" id="IPR005573">
    <property type="entry name" value="Anti-sigma_E_RseA_C"/>
</dbReference>
<keyword evidence="6 7" id="KW-0472">Membrane</keyword>
<dbReference type="Gene3D" id="1.20.5.3960">
    <property type="match status" value="1"/>
</dbReference>
<proteinExistence type="inferred from homology"/>
<feature type="coiled-coil region" evidence="8">
    <location>
        <begin position="162"/>
        <end position="189"/>
    </location>
</feature>
<evidence type="ECO:0000256" key="9">
    <source>
        <dbReference type="SAM" id="MobiDB-lite"/>
    </source>
</evidence>
<sequence length="224" mass="24804">MQKEALSALMDGELNSRETAHSLINQMKEDADLRGAWQRYHLVRDALKGEATQLLDINIAECVAKQLKDEPIIFTGNARKNENTDKTSRSMLTKLAKPFTTQVIQFGFAASVAFAVIIGVQHFNAPSDSQSIQFTENPAFNTLPIFGDATQVSLGVPSVTNKQQLSQSQQQLQEQRKRVNAMLQDYELQKRLSKTQSESIKTPAQAGLSVPGTQNLGEEVLKTQ</sequence>
<comment type="similarity">
    <text evidence="2 7">Belongs to the RseA family.</text>
</comment>
<keyword evidence="5" id="KW-1133">Transmembrane helix</keyword>
<dbReference type="AlphaFoldDB" id="A0A1I0C1D7"/>
<keyword evidence="13" id="KW-1185">Reference proteome</keyword>
<comment type="subunit">
    <text evidence="7">Interacts 1:1 with ECF RNA polymerase sigma-E (RpoE); this inhibits the interaction of sigma-E with the RNA polymerase catalytic core and leads to a decreased expression of sigma-E-regulated genes. Interacts with RseB.</text>
</comment>
<dbReference type="InterPro" id="IPR026279">
    <property type="entry name" value="RseA"/>
</dbReference>
<gene>
    <name evidence="12" type="ORF">SAMN02583745_01456</name>
</gene>
<evidence type="ECO:0000259" key="11">
    <source>
        <dbReference type="Pfam" id="PF03873"/>
    </source>
</evidence>
<dbReference type="Gene3D" id="1.10.10.880">
    <property type="entry name" value="Anti sigma-E protein RseA, N-terminal domain"/>
    <property type="match status" value="1"/>
</dbReference>
<organism evidence="12 13">
    <name type="scientific">Thorsellia anophelis DSM 18579</name>
    <dbReference type="NCBI Taxonomy" id="1123402"/>
    <lineage>
        <taxon>Bacteria</taxon>
        <taxon>Pseudomonadati</taxon>
        <taxon>Pseudomonadota</taxon>
        <taxon>Gammaproteobacteria</taxon>
        <taxon>Enterobacterales</taxon>
        <taxon>Thorselliaceae</taxon>
        <taxon>Thorsellia</taxon>
    </lineage>
</organism>
<comment type="function">
    <text evidence="7">An anti-sigma factor for extracytoplasmic function (ECF) sigma factor sigma-E (RpoE). ECF sigma factors are held in an inactive form by an anti-sigma factor until released by regulated intramembrane proteolysis (RIP). RIP occurs when an extracytoplasmic signal triggers a concerted proteolytic cascade to transmit information and elicit cellular responses. The membrane-spanning regulatory substrate protein is first cut periplasmically (site-1 protease, S1P, DegS), then within the membrane itself (site-2 protease, S2P, RseP), while cytoplasmic proteases finish degrading the anti-sigma factor, liberating sigma-E.</text>
</comment>
<evidence type="ECO:0000256" key="4">
    <source>
        <dbReference type="ARBA" id="ARBA00022692"/>
    </source>
</evidence>
<keyword evidence="8" id="KW-0175">Coiled coil</keyword>
<dbReference type="EMBL" id="FOHV01000009">
    <property type="protein sequence ID" value="SET13166.1"/>
    <property type="molecule type" value="Genomic_DNA"/>
</dbReference>
<dbReference type="GO" id="GO:0016989">
    <property type="term" value="F:sigma factor antagonist activity"/>
    <property type="evidence" value="ECO:0007669"/>
    <property type="project" value="InterPro"/>
</dbReference>